<evidence type="ECO:0000259" key="1">
    <source>
        <dbReference type="PROSITE" id="PS51071"/>
    </source>
</evidence>
<reference evidence="2" key="2">
    <citation type="journal article" date="2021" name="PeerJ">
        <title>Extensive microbial diversity within the chicken gut microbiome revealed by metagenomics and culture.</title>
        <authorList>
            <person name="Gilroy R."/>
            <person name="Ravi A."/>
            <person name="Getino M."/>
            <person name="Pursley I."/>
            <person name="Horton D.L."/>
            <person name="Alikhan N.F."/>
            <person name="Baker D."/>
            <person name="Gharbi K."/>
            <person name="Hall N."/>
            <person name="Watson M."/>
            <person name="Adriaenssens E.M."/>
            <person name="Foster-Nyarko E."/>
            <person name="Jarju S."/>
            <person name="Secka A."/>
            <person name="Antonio M."/>
            <person name="Oren A."/>
            <person name="Chaudhuri R.R."/>
            <person name="La Ragione R."/>
            <person name="Hildebrand F."/>
            <person name="Pallen M.J."/>
        </authorList>
    </citation>
    <scope>NUCLEOTIDE SEQUENCE</scope>
    <source>
        <strain evidence="2">11300</strain>
    </source>
</reference>
<dbReference type="EMBL" id="DVMO01000064">
    <property type="protein sequence ID" value="HIU27614.1"/>
    <property type="molecule type" value="Genomic_DNA"/>
</dbReference>
<protein>
    <submittedName>
        <fullName evidence="2">MurR/RpiR family transcriptional regulator</fullName>
    </submittedName>
</protein>
<dbReference type="InterPro" id="IPR047640">
    <property type="entry name" value="RpiR-like"/>
</dbReference>
<dbReference type="GO" id="GO:1901135">
    <property type="term" value="P:carbohydrate derivative metabolic process"/>
    <property type="evidence" value="ECO:0007669"/>
    <property type="project" value="InterPro"/>
</dbReference>
<dbReference type="SUPFAM" id="SSF46689">
    <property type="entry name" value="Homeodomain-like"/>
    <property type="match status" value="1"/>
</dbReference>
<gene>
    <name evidence="2" type="ORF">IAD16_04495</name>
</gene>
<sequence length="276" mass="31293">MPYGDIKKQIIDNFNVLPKKEFLVARYITENYDNILCMTLKELSEVIGVSQATVVRFAKSMGFAGFYPFRSALKEEFSVVRSPYMMLKKTRSSDDSHLKAYLYNVMTNVKMLVDLIDLKQIDNAACKILEADTVYLVGVGSDSAVIRHISEYLMLTGIKCIPVCEEGMILKEKILLAGEKDCIFMSSFPTVQQDEYWTAEYAREHGIPFILLTDSEVTAKLLGANDVLIAKDSTGSFFNSNISSLLICNMILLKMQELDYDRIEKALRRYDQAMGQ</sequence>
<dbReference type="GO" id="GO:0003677">
    <property type="term" value="F:DNA binding"/>
    <property type="evidence" value="ECO:0007669"/>
    <property type="project" value="InterPro"/>
</dbReference>
<feature type="domain" description="HTH rpiR-type" evidence="1">
    <location>
        <begin position="4"/>
        <end position="80"/>
    </location>
</feature>
<dbReference type="InterPro" id="IPR046348">
    <property type="entry name" value="SIS_dom_sf"/>
</dbReference>
<evidence type="ECO:0000313" key="2">
    <source>
        <dbReference type="EMBL" id="HIU27614.1"/>
    </source>
</evidence>
<dbReference type="GO" id="GO:0003700">
    <property type="term" value="F:DNA-binding transcription factor activity"/>
    <property type="evidence" value="ECO:0007669"/>
    <property type="project" value="InterPro"/>
</dbReference>
<dbReference type="InterPro" id="IPR036388">
    <property type="entry name" value="WH-like_DNA-bd_sf"/>
</dbReference>
<name>A0A9D1I426_9FIRM</name>
<dbReference type="PANTHER" id="PTHR30514">
    <property type="entry name" value="GLUCOKINASE"/>
    <property type="match status" value="1"/>
</dbReference>
<comment type="caution">
    <text evidence="2">The sequence shown here is derived from an EMBL/GenBank/DDBJ whole genome shotgun (WGS) entry which is preliminary data.</text>
</comment>
<dbReference type="CDD" id="cd05013">
    <property type="entry name" value="SIS_RpiR"/>
    <property type="match status" value="1"/>
</dbReference>
<dbReference type="SUPFAM" id="SSF53697">
    <property type="entry name" value="SIS domain"/>
    <property type="match status" value="1"/>
</dbReference>
<dbReference type="PROSITE" id="PS51071">
    <property type="entry name" value="HTH_RPIR"/>
    <property type="match status" value="1"/>
</dbReference>
<dbReference type="AlphaFoldDB" id="A0A9D1I426"/>
<dbReference type="GO" id="GO:0097367">
    <property type="term" value="F:carbohydrate derivative binding"/>
    <property type="evidence" value="ECO:0007669"/>
    <property type="project" value="InterPro"/>
</dbReference>
<dbReference type="Gene3D" id="3.40.50.10490">
    <property type="entry name" value="Glucose-6-phosphate isomerase like protein, domain 1"/>
    <property type="match status" value="1"/>
</dbReference>
<dbReference type="InterPro" id="IPR000281">
    <property type="entry name" value="HTH_RpiR"/>
</dbReference>
<dbReference type="InterPro" id="IPR009057">
    <property type="entry name" value="Homeodomain-like_sf"/>
</dbReference>
<reference evidence="2" key="1">
    <citation type="submission" date="2020-10" db="EMBL/GenBank/DDBJ databases">
        <authorList>
            <person name="Gilroy R."/>
        </authorList>
    </citation>
    <scope>NUCLEOTIDE SEQUENCE</scope>
    <source>
        <strain evidence="2">11300</strain>
    </source>
</reference>
<dbReference type="Pfam" id="PF01418">
    <property type="entry name" value="HTH_6"/>
    <property type="match status" value="1"/>
</dbReference>
<dbReference type="InterPro" id="IPR035472">
    <property type="entry name" value="RpiR-like_SIS"/>
</dbReference>
<evidence type="ECO:0000313" key="3">
    <source>
        <dbReference type="Proteomes" id="UP000824091"/>
    </source>
</evidence>
<accession>A0A9D1I426</accession>
<organism evidence="2 3">
    <name type="scientific">Candidatus Fimisoma avicola</name>
    <dbReference type="NCBI Taxonomy" id="2840826"/>
    <lineage>
        <taxon>Bacteria</taxon>
        <taxon>Bacillati</taxon>
        <taxon>Bacillota</taxon>
        <taxon>Clostridia</taxon>
        <taxon>Eubacteriales</taxon>
        <taxon>Candidatus Fimisoma</taxon>
    </lineage>
</organism>
<dbReference type="PANTHER" id="PTHR30514:SF18">
    <property type="entry name" value="RPIR-FAMILY TRANSCRIPTIONAL REGULATOR"/>
    <property type="match status" value="1"/>
</dbReference>
<dbReference type="Gene3D" id="1.10.10.10">
    <property type="entry name" value="Winged helix-like DNA-binding domain superfamily/Winged helix DNA-binding domain"/>
    <property type="match status" value="1"/>
</dbReference>
<dbReference type="Proteomes" id="UP000824091">
    <property type="component" value="Unassembled WGS sequence"/>
</dbReference>
<proteinExistence type="predicted"/>